<dbReference type="AlphaFoldDB" id="A0A3R7PDZ6"/>
<keyword evidence="6" id="KW-0297">G-protein coupled receptor</keyword>
<name>A0A3R7PDZ6_PENVA</name>
<dbReference type="InterPro" id="IPR017452">
    <property type="entry name" value="GPCR_Rhodpsn_7TM"/>
</dbReference>
<evidence type="ECO:0000256" key="5">
    <source>
        <dbReference type="ARBA" id="ARBA00022989"/>
    </source>
</evidence>
<keyword evidence="8 13" id="KW-0675">Receptor</keyword>
<proteinExistence type="inferred from homology"/>
<comment type="caution">
    <text evidence="13">The sequence shown here is derived from an EMBL/GenBank/DDBJ whole genome shotgun (WGS) entry which is preliminary data.</text>
</comment>
<feature type="domain" description="G-protein coupled receptors family 1 profile" evidence="12">
    <location>
        <begin position="32"/>
        <end position="189"/>
    </location>
</feature>
<dbReference type="SUPFAM" id="SSF81321">
    <property type="entry name" value="Family A G protein-coupled receptor-like"/>
    <property type="match status" value="1"/>
</dbReference>
<evidence type="ECO:0000313" key="13">
    <source>
        <dbReference type="EMBL" id="ROT83233.1"/>
    </source>
</evidence>
<evidence type="ECO:0000256" key="11">
    <source>
        <dbReference type="SAM" id="Phobius"/>
    </source>
</evidence>
<keyword evidence="14" id="KW-1185">Reference proteome</keyword>
<evidence type="ECO:0000256" key="2">
    <source>
        <dbReference type="ARBA" id="ARBA00010663"/>
    </source>
</evidence>
<reference evidence="13 14" key="2">
    <citation type="submission" date="2019-01" db="EMBL/GenBank/DDBJ databases">
        <title>The decoding of complex shrimp genome reveals the adaptation for benthos swimmer, frequently molting mechanism and breeding impact on genome.</title>
        <authorList>
            <person name="Sun Y."/>
            <person name="Gao Y."/>
            <person name="Yu Y."/>
        </authorList>
    </citation>
    <scope>NUCLEOTIDE SEQUENCE [LARGE SCALE GENOMIC DNA]</scope>
    <source>
        <tissue evidence="13">Muscle</tissue>
    </source>
</reference>
<evidence type="ECO:0000256" key="9">
    <source>
        <dbReference type="ARBA" id="ARBA00023224"/>
    </source>
</evidence>
<gene>
    <name evidence="13" type="ORF">C7M84_023595</name>
</gene>
<sequence length="189" mass="21120">MSPSPSVAKQPSGLSLRRRGPGNSRNPLTRPSFATLTRPSFARYWAVTQVDYIHSRNGTRIGTMILLVWLTAVVVSIAPLFGWKDPDFLVRVNQHKKCLVSQDVGYQIFATMATFYVPLTAILILYWKIFQAARKRIHKNRPGEKKEAKKKGNNNRAKAIEARICNMDRGNSCVAAALEYRAAVATVAC</sequence>
<keyword evidence="7 11" id="KW-0472">Membrane</keyword>
<dbReference type="PANTHER" id="PTHR24248">
    <property type="entry name" value="ADRENERGIC RECEPTOR-RELATED G-PROTEIN COUPLED RECEPTOR"/>
    <property type="match status" value="1"/>
</dbReference>
<feature type="region of interest" description="Disordered" evidence="10">
    <location>
        <begin position="1"/>
        <end position="31"/>
    </location>
</feature>
<dbReference type="GO" id="GO:0043410">
    <property type="term" value="P:positive regulation of MAPK cascade"/>
    <property type="evidence" value="ECO:0007669"/>
    <property type="project" value="TreeGrafter"/>
</dbReference>
<keyword evidence="3" id="KW-1003">Cell membrane</keyword>
<feature type="transmembrane region" description="Helical" evidence="11">
    <location>
        <begin position="64"/>
        <end position="84"/>
    </location>
</feature>
<evidence type="ECO:0000256" key="6">
    <source>
        <dbReference type="ARBA" id="ARBA00023040"/>
    </source>
</evidence>
<dbReference type="PROSITE" id="PS50262">
    <property type="entry name" value="G_PROTEIN_RECEP_F1_2"/>
    <property type="match status" value="1"/>
</dbReference>
<dbReference type="GO" id="GO:0071880">
    <property type="term" value="P:adenylate cyclase-activating adrenergic receptor signaling pathway"/>
    <property type="evidence" value="ECO:0007669"/>
    <property type="project" value="TreeGrafter"/>
</dbReference>
<reference evidence="13 14" key="1">
    <citation type="submission" date="2018-04" db="EMBL/GenBank/DDBJ databases">
        <authorList>
            <person name="Zhang X."/>
            <person name="Yuan J."/>
            <person name="Li F."/>
            <person name="Xiang J."/>
        </authorList>
    </citation>
    <scope>NUCLEOTIDE SEQUENCE [LARGE SCALE GENOMIC DNA]</scope>
    <source>
        <tissue evidence="13">Muscle</tissue>
    </source>
</reference>
<dbReference type="Proteomes" id="UP000283509">
    <property type="component" value="Unassembled WGS sequence"/>
</dbReference>
<accession>A0A3R7PDZ6</accession>
<evidence type="ECO:0000256" key="3">
    <source>
        <dbReference type="ARBA" id="ARBA00022475"/>
    </source>
</evidence>
<evidence type="ECO:0000256" key="1">
    <source>
        <dbReference type="ARBA" id="ARBA00004651"/>
    </source>
</evidence>
<evidence type="ECO:0000313" key="14">
    <source>
        <dbReference type="Proteomes" id="UP000283509"/>
    </source>
</evidence>
<feature type="transmembrane region" description="Helical" evidence="11">
    <location>
        <begin position="104"/>
        <end position="127"/>
    </location>
</feature>
<evidence type="ECO:0000256" key="10">
    <source>
        <dbReference type="SAM" id="MobiDB-lite"/>
    </source>
</evidence>
<comment type="similarity">
    <text evidence="2">Belongs to the G-protein coupled receptor 1 family.</text>
</comment>
<dbReference type="EMBL" id="QCYY01000715">
    <property type="protein sequence ID" value="ROT83233.1"/>
    <property type="molecule type" value="Genomic_DNA"/>
</dbReference>
<feature type="compositionally biased region" description="Polar residues" evidence="10">
    <location>
        <begin position="1"/>
        <end position="13"/>
    </location>
</feature>
<organism evidence="13 14">
    <name type="scientific">Penaeus vannamei</name>
    <name type="common">Whiteleg shrimp</name>
    <name type="synonym">Litopenaeus vannamei</name>
    <dbReference type="NCBI Taxonomy" id="6689"/>
    <lineage>
        <taxon>Eukaryota</taxon>
        <taxon>Metazoa</taxon>
        <taxon>Ecdysozoa</taxon>
        <taxon>Arthropoda</taxon>
        <taxon>Crustacea</taxon>
        <taxon>Multicrustacea</taxon>
        <taxon>Malacostraca</taxon>
        <taxon>Eumalacostraca</taxon>
        <taxon>Eucarida</taxon>
        <taxon>Decapoda</taxon>
        <taxon>Dendrobranchiata</taxon>
        <taxon>Penaeoidea</taxon>
        <taxon>Penaeidae</taxon>
        <taxon>Penaeus</taxon>
    </lineage>
</organism>
<keyword evidence="9" id="KW-0807">Transducer</keyword>
<keyword evidence="5 11" id="KW-1133">Transmembrane helix</keyword>
<protein>
    <submittedName>
        <fullName evidence="13">5-HT1 receptor</fullName>
    </submittedName>
</protein>
<dbReference type="OrthoDB" id="5956310at2759"/>
<evidence type="ECO:0000256" key="8">
    <source>
        <dbReference type="ARBA" id="ARBA00023170"/>
    </source>
</evidence>
<evidence type="ECO:0000256" key="7">
    <source>
        <dbReference type="ARBA" id="ARBA00023136"/>
    </source>
</evidence>
<dbReference type="InterPro" id="IPR000276">
    <property type="entry name" value="GPCR_Rhodpsn"/>
</dbReference>
<comment type="subcellular location">
    <subcellularLocation>
        <location evidence="1">Cell membrane</location>
        <topology evidence="1">Multi-pass membrane protein</topology>
    </subcellularLocation>
</comment>
<dbReference type="Pfam" id="PF00001">
    <property type="entry name" value="7tm_1"/>
    <property type="match status" value="1"/>
</dbReference>
<keyword evidence="4 11" id="KW-0812">Transmembrane</keyword>
<evidence type="ECO:0000259" key="12">
    <source>
        <dbReference type="PROSITE" id="PS50262"/>
    </source>
</evidence>
<dbReference type="PANTHER" id="PTHR24248:SF200">
    <property type="entry name" value="5-HYDROXYTRYPTAMINE RECEPTOR 1B-LIKE ISOFORM X1"/>
    <property type="match status" value="1"/>
</dbReference>
<dbReference type="GO" id="GO:0005886">
    <property type="term" value="C:plasma membrane"/>
    <property type="evidence" value="ECO:0007669"/>
    <property type="project" value="UniProtKB-SubCell"/>
</dbReference>
<evidence type="ECO:0000256" key="4">
    <source>
        <dbReference type="ARBA" id="ARBA00022692"/>
    </source>
</evidence>
<dbReference type="Gene3D" id="1.20.1070.10">
    <property type="entry name" value="Rhodopsin 7-helix transmembrane proteins"/>
    <property type="match status" value="1"/>
</dbReference>
<dbReference type="GO" id="GO:0004930">
    <property type="term" value="F:G protein-coupled receptor activity"/>
    <property type="evidence" value="ECO:0007669"/>
    <property type="project" value="UniProtKB-KW"/>
</dbReference>
<dbReference type="STRING" id="6689.A0A3R7PDZ6"/>